<feature type="compositionally biased region" description="Basic and acidic residues" evidence="1">
    <location>
        <begin position="46"/>
        <end position="64"/>
    </location>
</feature>
<dbReference type="EMBL" id="JADQDP010000003">
    <property type="protein sequence ID" value="MBF9142693.1"/>
    <property type="molecule type" value="Genomic_DNA"/>
</dbReference>
<dbReference type="Proteomes" id="UP000645610">
    <property type="component" value="Unassembled WGS sequence"/>
</dbReference>
<name>A0A931FK62_9BACT</name>
<gene>
    <name evidence="2" type="ORF">I2I01_13680</name>
</gene>
<proteinExistence type="predicted"/>
<sequence length="119" mass="13716">MQVKSIQHEAKLSFRKICELLGNSSLRLDDEITPLEVLRIRDYASRQAEARRKDEQQKAIEQAKPKGQRKKEKRARREAKHSPKSKHKPVNPLNPNAYVFSKEVISKGVIYTPVNGKVK</sequence>
<dbReference type="AlphaFoldDB" id="A0A931FK62"/>
<feature type="compositionally biased region" description="Basic residues" evidence="1">
    <location>
        <begin position="66"/>
        <end position="89"/>
    </location>
</feature>
<dbReference type="RefSeq" id="WP_196287043.1">
    <property type="nucleotide sequence ID" value="NZ_JADQDP010000003.1"/>
</dbReference>
<keyword evidence="3" id="KW-1185">Reference proteome</keyword>
<evidence type="ECO:0000256" key="1">
    <source>
        <dbReference type="SAM" id="MobiDB-lite"/>
    </source>
</evidence>
<feature type="region of interest" description="Disordered" evidence="1">
    <location>
        <begin position="46"/>
        <end position="95"/>
    </location>
</feature>
<reference evidence="2 3" key="1">
    <citation type="submission" date="2020-11" db="EMBL/GenBank/DDBJ databases">
        <authorList>
            <person name="Kim M.K."/>
        </authorList>
    </citation>
    <scope>NUCLEOTIDE SEQUENCE [LARGE SCALE GENOMIC DNA]</scope>
    <source>
        <strain evidence="2 3">BT439</strain>
    </source>
</reference>
<evidence type="ECO:0000313" key="3">
    <source>
        <dbReference type="Proteomes" id="UP000645610"/>
    </source>
</evidence>
<evidence type="ECO:0000313" key="2">
    <source>
        <dbReference type="EMBL" id="MBF9142693.1"/>
    </source>
</evidence>
<organism evidence="2 3">
    <name type="scientific">Hymenobacter properus</name>
    <dbReference type="NCBI Taxonomy" id="2791026"/>
    <lineage>
        <taxon>Bacteria</taxon>
        <taxon>Pseudomonadati</taxon>
        <taxon>Bacteroidota</taxon>
        <taxon>Cytophagia</taxon>
        <taxon>Cytophagales</taxon>
        <taxon>Hymenobacteraceae</taxon>
        <taxon>Hymenobacter</taxon>
    </lineage>
</organism>
<accession>A0A931FK62</accession>
<protein>
    <submittedName>
        <fullName evidence="2">Uncharacterized protein</fullName>
    </submittedName>
</protein>
<comment type="caution">
    <text evidence="2">The sequence shown here is derived from an EMBL/GenBank/DDBJ whole genome shotgun (WGS) entry which is preliminary data.</text>
</comment>